<proteinExistence type="predicted"/>
<evidence type="ECO:0000313" key="3">
    <source>
        <dbReference type="Proteomes" id="UP001165092"/>
    </source>
</evidence>
<evidence type="ECO:0000313" key="2">
    <source>
        <dbReference type="EMBL" id="GLU48189.1"/>
    </source>
</evidence>
<protein>
    <recommendedName>
        <fullName evidence="1">HipA-like kinase domain-containing protein</fullName>
    </recommendedName>
</protein>
<keyword evidence="3" id="KW-1185">Reference proteome</keyword>
<comment type="caution">
    <text evidence="2">The sequence shown here is derived from an EMBL/GenBank/DDBJ whole genome shotgun (WGS) entry which is preliminary data.</text>
</comment>
<sequence length="251" mass="28122">MLHNLTLTRYIAPLREGGSLPAIVEADDLGTYVIKFTGAGQGRKALIAEIITGELARRLDLPVPELALIHLDPLIARAEPDPEIQELLRASAGLNLAMDYLPHSIGYDPTTHTTDPHLAGHILWLDAYTNNVDRTWRNPNLILWHRKPYLIDHGASLIFHHNWPGAPATLTRPYQAQDHVLINDHPDLKAADTALAPRITHDLLTEVTRLIPDQWLTDEPGFPTPDDVRTAYTDHLLARATNRAWLPELPR</sequence>
<dbReference type="RefSeq" id="WP_285759631.1">
    <property type="nucleotide sequence ID" value="NZ_BSQG01000004.1"/>
</dbReference>
<dbReference type="EMBL" id="BSQG01000004">
    <property type="protein sequence ID" value="GLU48189.1"/>
    <property type="molecule type" value="Genomic_DNA"/>
</dbReference>
<dbReference type="Proteomes" id="UP001165092">
    <property type="component" value="Unassembled WGS sequence"/>
</dbReference>
<evidence type="ECO:0000259" key="1">
    <source>
        <dbReference type="Pfam" id="PF20613"/>
    </source>
</evidence>
<gene>
    <name evidence="2" type="ORF">Nans01_25400</name>
</gene>
<accession>A0A9W6P6X6</accession>
<organism evidence="2 3">
    <name type="scientific">Nocardiopsis ansamitocini</name>
    <dbReference type="NCBI Taxonomy" id="1670832"/>
    <lineage>
        <taxon>Bacteria</taxon>
        <taxon>Bacillati</taxon>
        <taxon>Actinomycetota</taxon>
        <taxon>Actinomycetes</taxon>
        <taxon>Streptosporangiales</taxon>
        <taxon>Nocardiopsidaceae</taxon>
        <taxon>Nocardiopsis</taxon>
    </lineage>
</organism>
<feature type="domain" description="HipA-like kinase" evidence="1">
    <location>
        <begin position="12"/>
        <end position="244"/>
    </location>
</feature>
<reference evidence="2" key="1">
    <citation type="submission" date="2023-02" db="EMBL/GenBank/DDBJ databases">
        <title>Nocardiopsis ansamitocini NBRC 112285.</title>
        <authorList>
            <person name="Ichikawa N."/>
            <person name="Sato H."/>
            <person name="Tonouchi N."/>
        </authorList>
    </citation>
    <scope>NUCLEOTIDE SEQUENCE</scope>
    <source>
        <strain evidence="2">NBRC 112285</strain>
    </source>
</reference>
<dbReference type="InterPro" id="IPR046748">
    <property type="entry name" value="HipA_2"/>
</dbReference>
<dbReference type="AlphaFoldDB" id="A0A9W6P6X6"/>
<dbReference type="Pfam" id="PF20613">
    <property type="entry name" value="HipA_2"/>
    <property type="match status" value="1"/>
</dbReference>
<name>A0A9W6P6X6_9ACTN</name>